<sequence length="114" mass="12575">MKKIEAIIRDTKFQEVKNTLTKLGVKGITTYEVRGRGDQIGMIRSGGHSDDYEADDLVPKRKIEIVCIEEEVNKIVNSIASNAATGKPGDGKIFVSDVQDVIRIRTTEQGQDAI</sequence>
<protein>
    <submittedName>
        <fullName evidence="1">P-II family nitrogen regulator</fullName>
    </submittedName>
</protein>
<evidence type="ECO:0000313" key="2">
    <source>
        <dbReference type="Proteomes" id="UP000559653"/>
    </source>
</evidence>
<accession>A0AC60VXE6</accession>
<reference evidence="1 2" key="1">
    <citation type="journal article" date="2020" name="Appl. Environ. Microbiol.">
        <title>Genomic Characteristics of a Novel Species of Ammonia-Oxidizing Archaea from the Jiulong River Estuary.</title>
        <authorList>
            <person name="Zou D."/>
            <person name="Wan R."/>
            <person name="Han L."/>
            <person name="Xu M.N."/>
            <person name="Liu Y."/>
            <person name="Liu H."/>
            <person name="Kao S.J."/>
            <person name="Li M."/>
        </authorList>
    </citation>
    <scope>NUCLEOTIDE SEQUENCE [LARGE SCALE GENOMIC DNA]</scope>
    <source>
        <strain evidence="1">W1bin1</strain>
    </source>
</reference>
<organism evidence="1 2">
    <name type="scientific">Candidatus Nitrosomaritimum aestuariumsis</name>
    <dbReference type="NCBI Taxonomy" id="3342354"/>
    <lineage>
        <taxon>Archaea</taxon>
        <taxon>Nitrososphaerota</taxon>
        <taxon>Nitrososphaeria</taxon>
        <taxon>Nitrosopumilales</taxon>
        <taxon>Nitrosopumilaceae</taxon>
        <taxon>Candidatus Nitrosomaritimum</taxon>
    </lineage>
</organism>
<evidence type="ECO:0000313" key="1">
    <source>
        <dbReference type="EMBL" id="MBA4452062.1"/>
    </source>
</evidence>
<name>A0AC60VXE6_9ARCH</name>
<proteinExistence type="predicted"/>
<gene>
    <name evidence="1" type="ORF">H2B03_02660</name>
</gene>
<dbReference type="EMBL" id="JACEMZ010000009">
    <property type="protein sequence ID" value="MBA4452062.1"/>
    <property type="molecule type" value="Genomic_DNA"/>
</dbReference>
<dbReference type="Proteomes" id="UP000559653">
    <property type="component" value="Unassembled WGS sequence"/>
</dbReference>
<comment type="caution">
    <text evidence="1">The sequence shown here is derived from an EMBL/GenBank/DDBJ whole genome shotgun (WGS) entry which is preliminary data.</text>
</comment>